<protein>
    <submittedName>
        <fullName evidence="2">Uncharacterized protein</fullName>
    </submittedName>
</protein>
<organism evidence="2 3">
    <name type="scientific">Stackebrandtia endophytica</name>
    <dbReference type="NCBI Taxonomy" id="1496996"/>
    <lineage>
        <taxon>Bacteria</taxon>
        <taxon>Bacillati</taxon>
        <taxon>Actinomycetota</taxon>
        <taxon>Actinomycetes</taxon>
        <taxon>Glycomycetales</taxon>
        <taxon>Glycomycetaceae</taxon>
        <taxon>Stackebrandtia</taxon>
    </lineage>
</organism>
<evidence type="ECO:0000313" key="2">
    <source>
        <dbReference type="EMBL" id="TQL79378.1"/>
    </source>
</evidence>
<dbReference type="Proteomes" id="UP000317043">
    <property type="component" value="Unassembled WGS sequence"/>
</dbReference>
<accession>A0A543B3G5</accession>
<dbReference type="InParanoid" id="A0A543B3G5"/>
<proteinExistence type="predicted"/>
<evidence type="ECO:0000313" key="3">
    <source>
        <dbReference type="Proteomes" id="UP000317043"/>
    </source>
</evidence>
<keyword evidence="3" id="KW-1185">Reference proteome</keyword>
<dbReference type="EMBL" id="VFOW01000001">
    <property type="protein sequence ID" value="TQL79378.1"/>
    <property type="molecule type" value="Genomic_DNA"/>
</dbReference>
<gene>
    <name evidence="2" type="ORF">FB566_4979</name>
</gene>
<sequence>MDIRAVDPGDANRSVDTPVYRVEFWHRGTEAFWSETIEVGGADVTEASAWAVAKSDPEGSTFLLYLAEPTNDGVTLHRLTGSDPTEAVEPSGFGGRLSQES</sequence>
<feature type="region of interest" description="Disordered" evidence="1">
    <location>
        <begin position="80"/>
        <end position="101"/>
    </location>
</feature>
<reference evidence="2 3" key="1">
    <citation type="submission" date="2019-06" db="EMBL/GenBank/DDBJ databases">
        <title>Sequencing the genomes of 1000 actinobacteria strains.</title>
        <authorList>
            <person name="Klenk H.-P."/>
        </authorList>
    </citation>
    <scope>NUCLEOTIDE SEQUENCE [LARGE SCALE GENOMIC DNA]</scope>
    <source>
        <strain evidence="2 3">DSM 45928</strain>
    </source>
</reference>
<evidence type="ECO:0000256" key="1">
    <source>
        <dbReference type="SAM" id="MobiDB-lite"/>
    </source>
</evidence>
<comment type="caution">
    <text evidence="2">The sequence shown here is derived from an EMBL/GenBank/DDBJ whole genome shotgun (WGS) entry which is preliminary data.</text>
</comment>
<dbReference type="AlphaFoldDB" id="A0A543B3G5"/>
<name>A0A543B3G5_9ACTN</name>